<dbReference type="Proteomes" id="UP000298412">
    <property type="component" value="Unassembled WGS sequence"/>
</dbReference>
<organism evidence="3 4">
    <name type="scientific">Cryobacterium algoritolerans</name>
    <dbReference type="NCBI Taxonomy" id="1259184"/>
    <lineage>
        <taxon>Bacteria</taxon>
        <taxon>Bacillati</taxon>
        <taxon>Actinomycetota</taxon>
        <taxon>Actinomycetes</taxon>
        <taxon>Micrococcales</taxon>
        <taxon>Microbacteriaceae</taxon>
        <taxon>Cryobacterium</taxon>
    </lineage>
</organism>
<comment type="caution">
    <text evidence="3">The sequence shown here is derived from an EMBL/GenBank/DDBJ whole genome shotgun (WGS) entry which is preliminary data.</text>
</comment>
<evidence type="ECO:0000313" key="4">
    <source>
        <dbReference type="Proteomes" id="UP000298412"/>
    </source>
</evidence>
<comment type="similarity">
    <text evidence="1">Belongs to the AHA1 family.</text>
</comment>
<evidence type="ECO:0000259" key="2">
    <source>
        <dbReference type="Pfam" id="PF08327"/>
    </source>
</evidence>
<dbReference type="OrthoDB" id="3365660at2"/>
<dbReference type="SUPFAM" id="SSF55961">
    <property type="entry name" value="Bet v1-like"/>
    <property type="match status" value="1"/>
</dbReference>
<evidence type="ECO:0000313" key="3">
    <source>
        <dbReference type="EMBL" id="TFC14359.1"/>
    </source>
</evidence>
<name>A0A4R8WTM0_9MICO</name>
<proteinExistence type="inferred from homology"/>
<gene>
    <name evidence="3" type="ORF">E3O19_11355</name>
</gene>
<keyword evidence="4" id="KW-1185">Reference proteome</keyword>
<dbReference type="EMBL" id="SOFP01000048">
    <property type="protein sequence ID" value="TFC14359.1"/>
    <property type="molecule type" value="Genomic_DNA"/>
</dbReference>
<feature type="domain" description="Activator of Hsp90 ATPase homologue 1/2-like C-terminal" evidence="2">
    <location>
        <begin position="19"/>
        <end position="156"/>
    </location>
</feature>
<dbReference type="InterPro" id="IPR023393">
    <property type="entry name" value="START-like_dom_sf"/>
</dbReference>
<protein>
    <submittedName>
        <fullName evidence="3">SRPBCC domain-containing protein</fullName>
    </submittedName>
</protein>
<dbReference type="CDD" id="cd07814">
    <property type="entry name" value="SRPBCC_CalC_Aha1-like"/>
    <property type="match status" value="1"/>
</dbReference>
<dbReference type="AlphaFoldDB" id="A0A4R8WTM0"/>
<dbReference type="Gene3D" id="3.30.530.20">
    <property type="match status" value="1"/>
</dbReference>
<evidence type="ECO:0000256" key="1">
    <source>
        <dbReference type="ARBA" id="ARBA00006817"/>
    </source>
</evidence>
<dbReference type="Pfam" id="PF08327">
    <property type="entry name" value="AHSA1"/>
    <property type="match status" value="1"/>
</dbReference>
<accession>A0A4R8WTM0</accession>
<reference evidence="3 4" key="1">
    <citation type="submission" date="2019-03" db="EMBL/GenBank/DDBJ databases">
        <title>Genomics of glacier-inhabiting Cryobacterium strains.</title>
        <authorList>
            <person name="Liu Q."/>
            <person name="Xin Y.-H."/>
        </authorList>
    </citation>
    <scope>NUCLEOTIDE SEQUENCE [LARGE SCALE GENOMIC DNA]</scope>
    <source>
        <strain evidence="3 4">MDT1-3</strain>
    </source>
</reference>
<sequence length="184" mass="20730">MMSRTRTERSFTLSRVLPAPRNVVFTAWTEPEHLVWFYNPAMPTPSTPIQVDLRVGGVWRQQMMVDDDLQYPTGGLYLEVVPNERLVFRWGATGGWPELTGNHEDRAPIVTVDLHDVAEGTRLELTVTFPDQLADEDVRNLIEGGTRDGWSATIDRVAHSTAIITGRLRQPTRTHDGANTADHE</sequence>
<dbReference type="InterPro" id="IPR013538">
    <property type="entry name" value="ASHA1/2-like_C"/>
</dbReference>